<dbReference type="Proteomes" id="UP000033848">
    <property type="component" value="Unassembled WGS sequence"/>
</dbReference>
<feature type="region of interest" description="Disordered" evidence="1">
    <location>
        <begin position="30"/>
        <end position="87"/>
    </location>
</feature>
<comment type="caution">
    <text evidence="2">The sequence shown here is derived from an EMBL/GenBank/DDBJ whole genome shotgun (WGS) entry which is preliminary data.</text>
</comment>
<gene>
    <name evidence="2" type="ORF">UV35_C0021G0003</name>
</gene>
<organism evidence="2 3">
    <name type="scientific">candidate division WWE3 bacterium GW2011_GWB1_42_6</name>
    <dbReference type="NCBI Taxonomy" id="1619115"/>
    <lineage>
        <taxon>Bacteria</taxon>
        <taxon>Katanobacteria</taxon>
    </lineage>
</organism>
<proteinExistence type="predicted"/>
<evidence type="ECO:0000256" key="1">
    <source>
        <dbReference type="SAM" id="MobiDB-lite"/>
    </source>
</evidence>
<reference evidence="2 3" key="1">
    <citation type="journal article" date="2015" name="Nature">
        <title>rRNA introns, odd ribosomes, and small enigmatic genomes across a large radiation of phyla.</title>
        <authorList>
            <person name="Brown C.T."/>
            <person name="Hug L.A."/>
            <person name="Thomas B.C."/>
            <person name="Sharon I."/>
            <person name="Castelle C.J."/>
            <person name="Singh A."/>
            <person name="Wilkins M.J."/>
            <person name="Williams K.H."/>
            <person name="Banfield J.F."/>
        </authorList>
    </citation>
    <scope>NUCLEOTIDE SEQUENCE [LARGE SCALE GENOMIC DNA]</scope>
</reference>
<accession>A0A0G1AZ70</accession>
<feature type="compositionally biased region" description="Low complexity" evidence="1">
    <location>
        <begin position="34"/>
        <end position="43"/>
    </location>
</feature>
<name>A0A0G1AZ70_UNCKA</name>
<dbReference type="EMBL" id="LCED01000021">
    <property type="protein sequence ID" value="KKS66249.1"/>
    <property type="molecule type" value="Genomic_DNA"/>
</dbReference>
<feature type="compositionally biased region" description="Basic and acidic residues" evidence="1">
    <location>
        <begin position="66"/>
        <end position="87"/>
    </location>
</feature>
<sequence length="243" mass="27800">MRVVYCIYMEIGLESYTEQAAVADTEKPVEEKISSIAPASAPSKPDPREMIQSMIEEQEGRRKKSRFEAKERSSKLTEKEQEEKRVRAQIREKKGPTEQQLNEWRVEFGHEGEKRLLEYLSKVPVVSVVDWEGHENIVRMPGKVYVARISALEDFKGTGDFALSWGDKEWLLVDLTVSTNPEILAKKWAKEKNGGPRVLNINYNTLSNASLGAIEDQNKVIEAIKGMVSDYKEERLQRTVSRL</sequence>
<dbReference type="AlphaFoldDB" id="A0A0G1AZ70"/>
<evidence type="ECO:0000313" key="3">
    <source>
        <dbReference type="Proteomes" id="UP000033848"/>
    </source>
</evidence>
<evidence type="ECO:0000313" key="2">
    <source>
        <dbReference type="EMBL" id="KKS66249.1"/>
    </source>
</evidence>
<protein>
    <submittedName>
        <fullName evidence="2">Uncharacterized protein</fullName>
    </submittedName>
</protein>